<name>A0ABY8QNU1_9MICO</name>
<dbReference type="Proteomes" id="UP001209083">
    <property type="component" value="Chromosome"/>
</dbReference>
<dbReference type="InterPro" id="IPR009297">
    <property type="entry name" value="DUF952"/>
</dbReference>
<proteinExistence type="predicted"/>
<dbReference type="EMBL" id="CP090958">
    <property type="protein sequence ID" value="WGW10476.1"/>
    <property type="molecule type" value="Genomic_DNA"/>
</dbReference>
<protein>
    <submittedName>
        <fullName evidence="1">DUF952 domain-containing protein</fullName>
    </submittedName>
</protein>
<dbReference type="Pfam" id="PF06108">
    <property type="entry name" value="DUF952"/>
    <property type="match status" value="1"/>
</dbReference>
<accession>A0ABY8QNU1</accession>
<sequence>MRVLHLAIADDWEAAVPFGEYQVSTRNTSVDDAGFLHASTASQLPKIARYLYADVTVPLVVLVIDLPSVEAAGIEVRWEPADLAADQPDAERFPRIYAALPTDDDTVVAVLPASFSGRTFVMPDLDGLDVVETPPG</sequence>
<dbReference type="Gene3D" id="3.20.170.20">
    <property type="entry name" value="Protein of unknown function DUF952"/>
    <property type="match status" value="1"/>
</dbReference>
<organism evidence="1 2">
    <name type="scientific">Saxibacter everestensis</name>
    <dbReference type="NCBI Taxonomy" id="2909229"/>
    <lineage>
        <taxon>Bacteria</taxon>
        <taxon>Bacillati</taxon>
        <taxon>Actinomycetota</taxon>
        <taxon>Actinomycetes</taxon>
        <taxon>Micrococcales</taxon>
        <taxon>Brevibacteriaceae</taxon>
        <taxon>Saxibacter</taxon>
    </lineage>
</organism>
<gene>
    <name evidence="1" type="ORF">LWF01_09970</name>
</gene>
<evidence type="ECO:0000313" key="1">
    <source>
        <dbReference type="EMBL" id="WGW10476.1"/>
    </source>
</evidence>
<keyword evidence="2" id="KW-1185">Reference proteome</keyword>
<reference evidence="1 2" key="1">
    <citation type="submission" date="2023-05" db="EMBL/GenBank/DDBJ databases">
        <title>Lithophilousrod everest ZFBP1038 complete genpme.</title>
        <authorList>
            <person name="Tian M."/>
        </authorList>
    </citation>
    <scope>NUCLEOTIDE SEQUENCE [LARGE SCALE GENOMIC DNA]</scope>
    <source>
        <strain evidence="1 2">ZFBP1038</strain>
    </source>
</reference>
<dbReference type="SUPFAM" id="SSF56399">
    <property type="entry name" value="ADP-ribosylation"/>
    <property type="match status" value="1"/>
</dbReference>
<dbReference type="RefSeq" id="WP_349637255.1">
    <property type="nucleotide sequence ID" value="NZ_CP090958.1"/>
</dbReference>
<evidence type="ECO:0000313" key="2">
    <source>
        <dbReference type="Proteomes" id="UP001209083"/>
    </source>
</evidence>